<comment type="caution">
    <text evidence="1">The sequence shown here is derived from an EMBL/GenBank/DDBJ whole genome shotgun (WGS) entry which is preliminary data.</text>
</comment>
<organism evidence="1 2">
    <name type="scientific">Neophaeococcomyces mojaviensis</name>
    <dbReference type="NCBI Taxonomy" id="3383035"/>
    <lineage>
        <taxon>Eukaryota</taxon>
        <taxon>Fungi</taxon>
        <taxon>Dikarya</taxon>
        <taxon>Ascomycota</taxon>
        <taxon>Pezizomycotina</taxon>
        <taxon>Eurotiomycetes</taxon>
        <taxon>Chaetothyriomycetidae</taxon>
        <taxon>Chaetothyriales</taxon>
        <taxon>Chaetothyriales incertae sedis</taxon>
        <taxon>Neophaeococcomyces</taxon>
    </lineage>
</organism>
<evidence type="ECO:0000313" key="1">
    <source>
        <dbReference type="EMBL" id="KAJ9652377.1"/>
    </source>
</evidence>
<dbReference type="Proteomes" id="UP001172386">
    <property type="component" value="Unassembled WGS sequence"/>
</dbReference>
<evidence type="ECO:0000313" key="2">
    <source>
        <dbReference type="Proteomes" id="UP001172386"/>
    </source>
</evidence>
<feature type="non-terminal residue" evidence="1">
    <location>
        <position position="136"/>
    </location>
</feature>
<gene>
    <name evidence="1" type="primary">SNF5</name>
    <name evidence="1" type="ORF">H2198_008346</name>
</gene>
<reference evidence="1" key="1">
    <citation type="submission" date="2022-10" db="EMBL/GenBank/DDBJ databases">
        <title>Culturing micro-colonial fungi from biological soil crusts in the Mojave desert and describing Neophaeococcomyces mojavensis, and introducing the new genera and species Taxawa tesnikishii.</title>
        <authorList>
            <person name="Kurbessoian T."/>
            <person name="Stajich J.E."/>
        </authorList>
    </citation>
    <scope>NUCLEOTIDE SEQUENCE</scope>
    <source>
        <strain evidence="1">JES_112</strain>
    </source>
</reference>
<sequence>MSNSQDESNATPPTSNTVQTPSSDAIAAGKERAKVVLAAASIEAAQNEEVPDKLDSREQDRERPPSRKRKRETSAQQIQTEQYVTREYLYKADLAERTHKPLLLQQKQQEVQYYQKLRPLREHNPGIVFGVGYEGF</sequence>
<name>A0ACC2ZXJ3_9EURO</name>
<dbReference type="EMBL" id="JAPDRQ010000201">
    <property type="protein sequence ID" value="KAJ9652377.1"/>
    <property type="molecule type" value="Genomic_DNA"/>
</dbReference>
<proteinExistence type="predicted"/>
<protein>
    <submittedName>
        <fullName evidence="1">SWI/SNF chromatin-remodeling complex subunit</fullName>
    </submittedName>
</protein>
<accession>A0ACC2ZXJ3</accession>
<keyword evidence="2" id="KW-1185">Reference proteome</keyword>